<gene>
    <name evidence="1" type="ORF">INT48_006963</name>
</gene>
<evidence type="ECO:0000313" key="1">
    <source>
        <dbReference type="EMBL" id="KAG2236779.1"/>
    </source>
</evidence>
<keyword evidence="2" id="KW-1185">Reference proteome</keyword>
<comment type="caution">
    <text evidence="1">The sequence shown here is derived from an EMBL/GenBank/DDBJ whole genome shotgun (WGS) entry which is preliminary data.</text>
</comment>
<organism evidence="1 2">
    <name type="scientific">Thamnidium elegans</name>
    <dbReference type="NCBI Taxonomy" id="101142"/>
    <lineage>
        <taxon>Eukaryota</taxon>
        <taxon>Fungi</taxon>
        <taxon>Fungi incertae sedis</taxon>
        <taxon>Mucoromycota</taxon>
        <taxon>Mucoromycotina</taxon>
        <taxon>Mucoromycetes</taxon>
        <taxon>Mucorales</taxon>
        <taxon>Mucorineae</taxon>
        <taxon>Mucoraceae</taxon>
        <taxon>Thamnidium</taxon>
    </lineage>
</organism>
<protein>
    <submittedName>
        <fullName evidence="1">Uncharacterized protein</fullName>
    </submittedName>
</protein>
<sequence length="75" mass="8692">MYVPHLLLASSSHNHEVARYRLIESSSLMRKATDDNEGHEVDGVLSADEDIYAGTNVKREAKRMYERYHSLNRKE</sequence>
<evidence type="ECO:0000313" key="2">
    <source>
        <dbReference type="Proteomes" id="UP000613177"/>
    </source>
</evidence>
<name>A0A8H7SWE3_9FUNG</name>
<dbReference type="AlphaFoldDB" id="A0A8H7SWE3"/>
<accession>A0A8H7SWE3</accession>
<dbReference type="Proteomes" id="UP000613177">
    <property type="component" value="Unassembled WGS sequence"/>
</dbReference>
<dbReference type="EMBL" id="JAEPRE010000013">
    <property type="protein sequence ID" value="KAG2236779.1"/>
    <property type="molecule type" value="Genomic_DNA"/>
</dbReference>
<proteinExistence type="predicted"/>
<reference evidence="1" key="1">
    <citation type="submission" date="2021-01" db="EMBL/GenBank/DDBJ databases">
        <title>Metabolic potential, ecology and presence of endohyphal bacteria is reflected in genomic diversity of Mucoromycotina.</title>
        <authorList>
            <person name="Muszewska A."/>
            <person name="Okrasinska A."/>
            <person name="Steczkiewicz K."/>
            <person name="Drgas O."/>
            <person name="Orlowska M."/>
            <person name="Perlinska-Lenart U."/>
            <person name="Aleksandrzak-Piekarczyk T."/>
            <person name="Szatraj K."/>
            <person name="Zielenkiewicz U."/>
            <person name="Pilsyk S."/>
            <person name="Malc E."/>
            <person name="Mieczkowski P."/>
            <person name="Kruszewska J.S."/>
            <person name="Biernat P."/>
            <person name="Pawlowska J."/>
        </authorList>
    </citation>
    <scope>NUCLEOTIDE SEQUENCE</scope>
    <source>
        <strain evidence="1">WA0000018081</strain>
    </source>
</reference>